<organism evidence="2 3">
    <name type="scientific">Phytophthora sojae (strain P6497)</name>
    <name type="common">Soybean stem and root rot agent</name>
    <name type="synonym">Phytophthora megasperma f. sp. glycines</name>
    <dbReference type="NCBI Taxonomy" id="1094619"/>
    <lineage>
        <taxon>Eukaryota</taxon>
        <taxon>Sar</taxon>
        <taxon>Stramenopiles</taxon>
        <taxon>Oomycota</taxon>
        <taxon>Peronosporomycetes</taxon>
        <taxon>Peronosporales</taxon>
        <taxon>Peronosporaceae</taxon>
        <taxon>Phytophthora</taxon>
    </lineage>
</organism>
<protein>
    <recommendedName>
        <fullName evidence="1">Jacalin-type lectin domain-containing protein</fullName>
    </recommendedName>
</protein>
<sequence>MRIRDYCTQYLYAFVQWTTLTLAFAVDRSYLLTRVECCILFGSTLDGIVKTLGEYVVERAVSKNHQLILNFAAYHQQAQATTMKLFSQVPATVALVASCVVAQGDGVQLSEVFGGPHGDKYSDMDLIAPGQEVRSITIRTCERVNGVGLDIKQYPGKEWTTLYHGGGGGDGNTLTLITDPTGYEYAQCMEAQWGEYHSHTRIRYIKFTTNRNSTIEGDW</sequence>
<dbReference type="Pfam" id="PF01419">
    <property type="entry name" value="Jacalin"/>
    <property type="match status" value="1"/>
</dbReference>
<dbReference type="Gene3D" id="2.100.10.30">
    <property type="entry name" value="Jacalin-like lectin domain"/>
    <property type="match status" value="1"/>
</dbReference>
<dbReference type="InParanoid" id="G4ZB27"/>
<proteinExistence type="predicted"/>
<dbReference type="SMR" id="G4ZB27"/>
<evidence type="ECO:0000259" key="1">
    <source>
        <dbReference type="Pfam" id="PF01419"/>
    </source>
</evidence>
<dbReference type="KEGG" id="psoj:PHYSODRAFT_299056"/>
<dbReference type="STRING" id="1094619.G4ZB27"/>
<feature type="domain" description="Jacalin-type lectin" evidence="1">
    <location>
        <begin position="111"/>
        <end position="214"/>
    </location>
</feature>
<reference evidence="2 3" key="1">
    <citation type="journal article" date="2006" name="Science">
        <title>Phytophthora genome sequences uncover evolutionary origins and mechanisms of pathogenesis.</title>
        <authorList>
            <person name="Tyler B.M."/>
            <person name="Tripathy S."/>
            <person name="Zhang X."/>
            <person name="Dehal P."/>
            <person name="Jiang R.H."/>
            <person name="Aerts A."/>
            <person name="Arredondo F.D."/>
            <person name="Baxter L."/>
            <person name="Bensasson D."/>
            <person name="Beynon J.L."/>
            <person name="Chapman J."/>
            <person name="Damasceno C.M."/>
            <person name="Dorrance A.E."/>
            <person name="Dou D."/>
            <person name="Dickerman A.W."/>
            <person name="Dubchak I.L."/>
            <person name="Garbelotto M."/>
            <person name="Gijzen M."/>
            <person name="Gordon S.G."/>
            <person name="Govers F."/>
            <person name="Grunwald N.J."/>
            <person name="Huang W."/>
            <person name="Ivors K.L."/>
            <person name="Jones R.W."/>
            <person name="Kamoun S."/>
            <person name="Krampis K."/>
            <person name="Lamour K.H."/>
            <person name="Lee M.K."/>
            <person name="McDonald W.H."/>
            <person name="Medina M."/>
            <person name="Meijer H.J."/>
            <person name="Nordberg E.K."/>
            <person name="Maclean D.J."/>
            <person name="Ospina-Giraldo M.D."/>
            <person name="Morris P.F."/>
            <person name="Phuntumart V."/>
            <person name="Putnam N.H."/>
            <person name="Rash S."/>
            <person name="Rose J.K."/>
            <person name="Sakihama Y."/>
            <person name="Salamov A.A."/>
            <person name="Savidor A."/>
            <person name="Scheuring C.F."/>
            <person name="Smith B.M."/>
            <person name="Sobral B.W."/>
            <person name="Terry A."/>
            <person name="Torto-Alalibo T.A."/>
            <person name="Win J."/>
            <person name="Xu Z."/>
            <person name="Zhang H."/>
            <person name="Grigoriev I.V."/>
            <person name="Rokhsar D.S."/>
            <person name="Boore J.L."/>
        </authorList>
    </citation>
    <scope>NUCLEOTIDE SEQUENCE [LARGE SCALE GENOMIC DNA]</scope>
    <source>
        <strain evidence="2 3">P6497</strain>
    </source>
</reference>
<gene>
    <name evidence="2" type="ORF">PHYSODRAFT_299056</name>
</gene>
<keyword evidence="3" id="KW-1185">Reference proteome</keyword>
<name>G4ZB27_PHYSP</name>
<dbReference type="GeneID" id="20641690"/>
<dbReference type="RefSeq" id="XP_009523963.1">
    <property type="nucleotide sequence ID" value="XM_009525668.1"/>
</dbReference>
<evidence type="ECO:0000313" key="2">
    <source>
        <dbReference type="EMBL" id="EGZ21246.1"/>
    </source>
</evidence>
<dbReference type="SUPFAM" id="SSF51101">
    <property type="entry name" value="Mannose-binding lectins"/>
    <property type="match status" value="1"/>
</dbReference>
<dbReference type="InterPro" id="IPR036404">
    <property type="entry name" value="Jacalin-like_lectin_dom_sf"/>
</dbReference>
<dbReference type="InterPro" id="IPR001229">
    <property type="entry name" value="Jacalin-like_lectin_dom"/>
</dbReference>
<dbReference type="EMBL" id="JH159153">
    <property type="protein sequence ID" value="EGZ21246.1"/>
    <property type="molecule type" value="Genomic_DNA"/>
</dbReference>
<dbReference type="Proteomes" id="UP000002640">
    <property type="component" value="Unassembled WGS sequence"/>
</dbReference>
<dbReference type="AlphaFoldDB" id="G4ZB27"/>
<accession>G4ZB27</accession>
<evidence type="ECO:0000313" key="3">
    <source>
        <dbReference type="Proteomes" id="UP000002640"/>
    </source>
</evidence>